<organism evidence="1 2">
    <name type="scientific">Austropuccinia psidii MF-1</name>
    <dbReference type="NCBI Taxonomy" id="1389203"/>
    <lineage>
        <taxon>Eukaryota</taxon>
        <taxon>Fungi</taxon>
        <taxon>Dikarya</taxon>
        <taxon>Basidiomycota</taxon>
        <taxon>Pucciniomycotina</taxon>
        <taxon>Pucciniomycetes</taxon>
        <taxon>Pucciniales</taxon>
        <taxon>Sphaerophragmiaceae</taxon>
        <taxon>Austropuccinia</taxon>
    </lineage>
</organism>
<comment type="caution">
    <text evidence="1">The sequence shown here is derived from an EMBL/GenBank/DDBJ whole genome shotgun (WGS) entry which is preliminary data.</text>
</comment>
<evidence type="ECO:0000313" key="1">
    <source>
        <dbReference type="EMBL" id="MBW0586176.1"/>
    </source>
</evidence>
<accession>A0A9Q3Q5G0</accession>
<gene>
    <name evidence="1" type="ORF">O181_125891</name>
</gene>
<protein>
    <submittedName>
        <fullName evidence="1">Uncharacterized protein</fullName>
    </submittedName>
</protein>
<evidence type="ECO:0000313" key="2">
    <source>
        <dbReference type="Proteomes" id="UP000765509"/>
    </source>
</evidence>
<dbReference type="AlphaFoldDB" id="A0A9Q3Q5G0"/>
<dbReference type="EMBL" id="AVOT02123116">
    <property type="protein sequence ID" value="MBW0586176.1"/>
    <property type="molecule type" value="Genomic_DNA"/>
</dbReference>
<dbReference type="Proteomes" id="UP000765509">
    <property type="component" value="Unassembled WGS sequence"/>
</dbReference>
<reference evidence="1" key="1">
    <citation type="submission" date="2021-03" db="EMBL/GenBank/DDBJ databases">
        <title>Draft genome sequence of rust myrtle Austropuccinia psidii MF-1, a brazilian biotype.</title>
        <authorList>
            <person name="Quecine M.C."/>
            <person name="Pachon D.M.R."/>
            <person name="Bonatelli M.L."/>
            <person name="Correr F.H."/>
            <person name="Franceschini L.M."/>
            <person name="Leite T.F."/>
            <person name="Margarido G.R.A."/>
            <person name="Almeida C.A."/>
            <person name="Ferrarezi J.A."/>
            <person name="Labate C.A."/>
        </authorList>
    </citation>
    <scope>NUCLEOTIDE SEQUENCE</scope>
    <source>
        <strain evidence="1">MF-1</strain>
    </source>
</reference>
<keyword evidence="2" id="KW-1185">Reference proteome</keyword>
<proteinExistence type="predicted"/>
<name>A0A9Q3Q5G0_9BASI</name>
<sequence length="121" mass="14330">MINILKEVTTRTRIGSIRVKLKTRFNTPWKDSVEKNFKENSKNMKYKAADTIQKCHICQSTTHLANEFPKGEKFNEIYIEKEPDIEKDDVNEENSYNKLSIFSEYSKDRESINIKFKIMES</sequence>